<dbReference type="Proteomes" id="UP000308330">
    <property type="component" value="Unassembled WGS sequence"/>
</dbReference>
<name>A0ABY2SSG7_9BACI</name>
<dbReference type="InterPro" id="IPR011010">
    <property type="entry name" value="DNA_brk_join_enz"/>
</dbReference>
<dbReference type="SUPFAM" id="SSF56349">
    <property type="entry name" value="DNA breaking-rejoining enzymes"/>
    <property type="match status" value="1"/>
</dbReference>
<evidence type="ECO:0000313" key="3">
    <source>
        <dbReference type="EMBL" id="TKI44844.1"/>
    </source>
</evidence>
<dbReference type="InterPro" id="IPR013762">
    <property type="entry name" value="Integrase-like_cat_sf"/>
</dbReference>
<dbReference type="Gene3D" id="1.10.443.10">
    <property type="entry name" value="Intergrase catalytic core"/>
    <property type="match status" value="1"/>
</dbReference>
<protein>
    <submittedName>
        <fullName evidence="3">Site-specific integrase</fullName>
    </submittedName>
</protein>
<evidence type="ECO:0000313" key="4">
    <source>
        <dbReference type="Proteomes" id="UP000308330"/>
    </source>
</evidence>
<comment type="caution">
    <text evidence="3">The sequence shown here is derived from an EMBL/GenBank/DDBJ whole genome shotgun (WGS) entry which is preliminary data.</text>
</comment>
<dbReference type="Pfam" id="PF00589">
    <property type="entry name" value="Phage_integrase"/>
    <property type="match status" value="1"/>
</dbReference>
<evidence type="ECO:0000256" key="1">
    <source>
        <dbReference type="ARBA" id="ARBA00023172"/>
    </source>
</evidence>
<keyword evidence="4" id="KW-1185">Reference proteome</keyword>
<dbReference type="EMBL" id="SZPT01000011">
    <property type="protein sequence ID" value="TKI44844.1"/>
    <property type="molecule type" value="Genomic_DNA"/>
</dbReference>
<sequence length="135" mass="15489">MKVEQVKGKVSFAIREGKTSKERTVYLHSVMADIAEYIEMLPTEAVYLFPSRKGDSHITTTQAYRILTKAGDMIGRHDIGTHTMRKTFGYQFYTQTKDLEQLMTILNHSSQKITLRYIGITKEDVEASIKSVTFF</sequence>
<dbReference type="InterPro" id="IPR002104">
    <property type="entry name" value="Integrase_catalytic"/>
</dbReference>
<reference evidence="3 4" key="1">
    <citation type="submission" date="2019-04" db="EMBL/GenBank/DDBJ databases">
        <title>Lysinibacillus genome sequencing.</title>
        <authorList>
            <person name="Dunlap C."/>
        </authorList>
    </citation>
    <scope>NUCLEOTIDE SEQUENCE [LARGE SCALE GENOMIC DNA]</scope>
    <source>
        <strain evidence="3 4">KCTC 33042</strain>
    </source>
</reference>
<proteinExistence type="predicted"/>
<evidence type="ECO:0000259" key="2">
    <source>
        <dbReference type="PROSITE" id="PS51898"/>
    </source>
</evidence>
<gene>
    <name evidence="3" type="ORF">FC748_20960</name>
</gene>
<accession>A0ABY2SSG7</accession>
<feature type="domain" description="Tyr recombinase" evidence="2">
    <location>
        <begin position="1"/>
        <end position="130"/>
    </location>
</feature>
<keyword evidence="1" id="KW-0233">DNA recombination</keyword>
<dbReference type="PROSITE" id="PS51898">
    <property type="entry name" value="TYR_RECOMBINASE"/>
    <property type="match status" value="1"/>
</dbReference>
<organism evidence="3 4">
    <name type="scientific">Lysinibacillus tabacifolii</name>
    <dbReference type="NCBI Taxonomy" id="1173107"/>
    <lineage>
        <taxon>Bacteria</taxon>
        <taxon>Bacillati</taxon>
        <taxon>Bacillota</taxon>
        <taxon>Bacilli</taxon>
        <taxon>Bacillales</taxon>
        <taxon>Bacillaceae</taxon>
        <taxon>Lysinibacillus</taxon>
    </lineage>
</organism>